<name>A0ABS7YWZ2_9FIRM</name>
<gene>
    <name evidence="1" type="ORF">LDJ82_04865</name>
</gene>
<keyword evidence="2" id="KW-1185">Reference proteome</keyword>
<dbReference type="Proteomes" id="UP001198374">
    <property type="component" value="Unassembled WGS sequence"/>
</dbReference>
<dbReference type="EMBL" id="JAIWIY010000001">
    <property type="protein sequence ID" value="MCA2096246.1"/>
    <property type="molecule type" value="Genomic_DNA"/>
</dbReference>
<organism evidence="1 2">
    <name type="scientific">Anaerococcus degeneri</name>
    <dbReference type="NCBI Taxonomy" id="361500"/>
    <lineage>
        <taxon>Bacteria</taxon>
        <taxon>Bacillati</taxon>
        <taxon>Bacillota</taxon>
        <taxon>Tissierellia</taxon>
        <taxon>Tissierellales</taxon>
        <taxon>Peptoniphilaceae</taxon>
        <taxon>Anaerococcus</taxon>
    </lineage>
</organism>
<protein>
    <submittedName>
        <fullName evidence="1">Uncharacterized protein</fullName>
    </submittedName>
</protein>
<dbReference type="RefSeq" id="WP_209772702.1">
    <property type="nucleotide sequence ID" value="NZ_JAGGLO010000002.1"/>
</dbReference>
<accession>A0ABS7YWZ2</accession>
<reference evidence="2" key="1">
    <citation type="submission" date="2023-07" db="EMBL/GenBank/DDBJ databases">
        <title>FDA dAtabase for Regulatory Grade micrObial Sequences (FDA-ARGOS): Supporting development and validation of Infectious Disease Dx tests.</title>
        <authorList>
            <person name="Sproer C."/>
            <person name="Gronow S."/>
            <person name="Severitt S."/>
            <person name="Schroder I."/>
            <person name="Tallon L."/>
            <person name="Sadzewicz L."/>
            <person name="Zhao X."/>
            <person name="Boylan J."/>
            <person name="Ott S."/>
            <person name="Bowen H."/>
            <person name="Vavikolanu K."/>
            <person name="Hazen T."/>
            <person name="Aluvathingal J."/>
            <person name="Nadendla S."/>
            <person name="Lowell S."/>
            <person name="Myers T."/>
            <person name="Yan Y."/>
        </authorList>
    </citation>
    <scope>NUCLEOTIDE SEQUENCE [LARGE SCALE GENOMIC DNA]</scope>
    <source>
        <strain evidence="2">FDAARGOS_1538</strain>
    </source>
</reference>
<evidence type="ECO:0000313" key="2">
    <source>
        <dbReference type="Proteomes" id="UP001198374"/>
    </source>
</evidence>
<proteinExistence type="predicted"/>
<sequence length="108" mass="12810">MKKNIRTFTMYKGNVTRLNKKVKSKNKDKEKKTDNTSNPALLYLQDFNKSYFIKKPVRDVYDDYEQWCEDNVENCNLNMIKNAIEELWQLTVKSACINGKATRCFIEI</sequence>
<evidence type="ECO:0000313" key="1">
    <source>
        <dbReference type="EMBL" id="MCA2096246.1"/>
    </source>
</evidence>
<comment type="caution">
    <text evidence="1">The sequence shown here is derived from an EMBL/GenBank/DDBJ whole genome shotgun (WGS) entry which is preliminary data.</text>
</comment>